<dbReference type="Proteomes" id="UP000051576">
    <property type="component" value="Unassembled WGS sequence"/>
</dbReference>
<accession>A0A0R2CK36</accession>
<evidence type="ECO:0000256" key="9">
    <source>
        <dbReference type="ARBA" id="ARBA00022842"/>
    </source>
</evidence>
<dbReference type="PATRIC" id="fig|1133569.4.peg.879"/>
<evidence type="ECO:0000256" key="6">
    <source>
        <dbReference type="ARBA" id="ARBA00022723"/>
    </source>
</evidence>
<dbReference type="GO" id="GO:0005524">
    <property type="term" value="F:ATP binding"/>
    <property type="evidence" value="ECO:0007669"/>
    <property type="project" value="UniProtKB-KW"/>
</dbReference>
<dbReference type="Pfam" id="PF02367">
    <property type="entry name" value="TsaE"/>
    <property type="match status" value="1"/>
</dbReference>
<protein>
    <recommendedName>
        <fullName evidence="3">tRNA threonylcarbamoyladenosine biosynthesis protein TsaE</fullName>
    </recommendedName>
    <alternativeName>
        <fullName evidence="10">t(6)A37 threonylcarbamoyladenosine biosynthesis protein TsaE</fullName>
    </alternativeName>
</protein>
<keyword evidence="7" id="KW-0547">Nucleotide-binding</keyword>
<evidence type="ECO:0000256" key="8">
    <source>
        <dbReference type="ARBA" id="ARBA00022840"/>
    </source>
</evidence>
<sequence>MLKILTKDFAETQRIAQLLARLLQPNDVILLKGDLGVGKTTFTKGLARGLGINHRIKSPTFDIVNEYHQGRMPLYHLDVYRLEETGGSDLGLEEYFNGRGVSVIEWPQFILDDLPATFLLIKILRPTTVIDDSRREIDLLAVGNHYRQQQTKFINLLKKEFPTLTYSLVTDPN</sequence>
<evidence type="ECO:0000256" key="7">
    <source>
        <dbReference type="ARBA" id="ARBA00022741"/>
    </source>
</evidence>
<comment type="caution">
    <text evidence="11">The sequence shown here is derived from an EMBL/GenBank/DDBJ whole genome shotgun (WGS) entry which is preliminary data.</text>
</comment>
<dbReference type="EMBL" id="AYYX01000021">
    <property type="protein sequence ID" value="KRM88795.1"/>
    <property type="molecule type" value="Genomic_DNA"/>
</dbReference>
<dbReference type="NCBIfam" id="TIGR00150">
    <property type="entry name" value="T6A_YjeE"/>
    <property type="match status" value="1"/>
</dbReference>
<evidence type="ECO:0000256" key="4">
    <source>
        <dbReference type="ARBA" id="ARBA00022490"/>
    </source>
</evidence>
<keyword evidence="11" id="KW-0378">Hydrolase</keyword>
<dbReference type="AlphaFoldDB" id="A0A0R2CK36"/>
<keyword evidence="12" id="KW-1185">Reference proteome</keyword>
<evidence type="ECO:0000313" key="12">
    <source>
        <dbReference type="Proteomes" id="UP000051576"/>
    </source>
</evidence>
<evidence type="ECO:0000313" key="11">
    <source>
        <dbReference type="EMBL" id="KRM88795.1"/>
    </source>
</evidence>
<dbReference type="PANTHER" id="PTHR33540:SF2">
    <property type="entry name" value="TRNA THREONYLCARBAMOYLADENOSINE BIOSYNTHESIS PROTEIN TSAE"/>
    <property type="match status" value="1"/>
</dbReference>
<dbReference type="GO" id="GO:0005737">
    <property type="term" value="C:cytoplasm"/>
    <property type="evidence" value="ECO:0007669"/>
    <property type="project" value="UniProtKB-SubCell"/>
</dbReference>
<comment type="similarity">
    <text evidence="2">Belongs to the TsaE family.</text>
</comment>
<keyword evidence="9" id="KW-0460">Magnesium</keyword>
<keyword evidence="8" id="KW-0067">ATP-binding</keyword>
<dbReference type="InterPro" id="IPR003442">
    <property type="entry name" value="T6A_TsaE"/>
</dbReference>
<comment type="subcellular location">
    <subcellularLocation>
        <location evidence="1">Cytoplasm</location>
    </subcellularLocation>
</comment>
<evidence type="ECO:0000256" key="1">
    <source>
        <dbReference type="ARBA" id="ARBA00004496"/>
    </source>
</evidence>
<dbReference type="eggNOG" id="COG0802">
    <property type="taxonomic scope" value="Bacteria"/>
</dbReference>
<dbReference type="Gene3D" id="3.40.50.300">
    <property type="entry name" value="P-loop containing nucleotide triphosphate hydrolases"/>
    <property type="match status" value="1"/>
</dbReference>
<keyword evidence="4" id="KW-0963">Cytoplasm</keyword>
<dbReference type="PANTHER" id="PTHR33540">
    <property type="entry name" value="TRNA THREONYLCARBAMOYLADENOSINE BIOSYNTHESIS PROTEIN TSAE"/>
    <property type="match status" value="1"/>
</dbReference>
<evidence type="ECO:0000256" key="3">
    <source>
        <dbReference type="ARBA" id="ARBA00019010"/>
    </source>
</evidence>
<keyword evidence="6" id="KW-0479">Metal-binding</keyword>
<dbReference type="STRING" id="1133569.FD21_GL000809"/>
<name>A0A0R2CK36_9LACO</name>
<reference evidence="11 12" key="1">
    <citation type="journal article" date="2015" name="Genome Announc.">
        <title>Expanding the biotechnology potential of lactobacilli through comparative genomics of 213 strains and associated genera.</title>
        <authorList>
            <person name="Sun Z."/>
            <person name="Harris H.M."/>
            <person name="McCann A."/>
            <person name="Guo C."/>
            <person name="Argimon S."/>
            <person name="Zhang W."/>
            <person name="Yang X."/>
            <person name="Jeffery I.B."/>
            <person name="Cooney J.C."/>
            <person name="Kagawa T.F."/>
            <person name="Liu W."/>
            <person name="Song Y."/>
            <person name="Salvetti E."/>
            <person name="Wrobel A."/>
            <person name="Rasinkangas P."/>
            <person name="Parkhill J."/>
            <person name="Rea M.C."/>
            <person name="O'Sullivan O."/>
            <person name="Ritari J."/>
            <person name="Douillard F.P."/>
            <person name="Paul Ross R."/>
            <person name="Yang R."/>
            <person name="Briner A.E."/>
            <person name="Felis G.E."/>
            <person name="de Vos W.M."/>
            <person name="Barrangou R."/>
            <person name="Klaenhammer T.R."/>
            <person name="Caufield P.W."/>
            <person name="Cui Y."/>
            <person name="Zhang H."/>
            <person name="O'Toole P.W."/>
        </authorList>
    </citation>
    <scope>NUCLEOTIDE SEQUENCE [LARGE SCALE GENOMIC DNA]</scope>
    <source>
        <strain evidence="11 12">DSM 20605</strain>
    </source>
</reference>
<dbReference type="GO" id="GO:0016787">
    <property type="term" value="F:hydrolase activity"/>
    <property type="evidence" value="ECO:0007669"/>
    <property type="project" value="UniProtKB-KW"/>
</dbReference>
<dbReference type="InterPro" id="IPR027417">
    <property type="entry name" value="P-loop_NTPase"/>
</dbReference>
<dbReference type="SUPFAM" id="SSF52540">
    <property type="entry name" value="P-loop containing nucleoside triphosphate hydrolases"/>
    <property type="match status" value="1"/>
</dbReference>
<organism evidence="11 12">
    <name type="scientific">Liquorilactobacillus vini DSM 20605</name>
    <dbReference type="NCBI Taxonomy" id="1133569"/>
    <lineage>
        <taxon>Bacteria</taxon>
        <taxon>Bacillati</taxon>
        <taxon>Bacillota</taxon>
        <taxon>Bacilli</taxon>
        <taxon>Lactobacillales</taxon>
        <taxon>Lactobacillaceae</taxon>
        <taxon>Liquorilactobacillus</taxon>
    </lineage>
</organism>
<dbReference type="GO" id="GO:0002949">
    <property type="term" value="P:tRNA threonylcarbamoyladenosine modification"/>
    <property type="evidence" value="ECO:0007669"/>
    <property type="project" value="InterPro"/>
</dbReference>
<evidence type="ECO:0000256" key="2">
    <source>
        <dbReference type="ARBA" id="ARBA00007599"/>
    </source>
</evidence>
<evidence type="ECO:0000256" key="10">
    <source>
        <dbReference type="ARBA" id="ARBA00032441"/>
    </source>
</evidence>
<proteinExistence type="inferred from homology"/>
<evidence type="ECO:0000256" key="5">
    <source>
        <dbReference type="ARBA" id="ARBA00022694"/>
    </source>
</evidence>
<dbReference type="GO" id="GO:0046872">
    <property type="term" value="F:metal ion binding"/>
    <property type="evidence" value="ECO:0007669"/>
    <property type="project" value="UniProtKB-KW"/>
</dbReference>
<keyword evidence="5" id="KW-0819">tRNA processing</keyword>
<gene>
    <name evidence="11" type="ORF">FD21_GL000809</name>
</gene>